<keyword evidence="3" id="KW-1185">Reference proteome</keyword>
<sequence>MTQPIQKWLFPLFFSLTSLAMSYGQQRKTFEGPLQIGPYSGKATYQFIISDLDTVFDGDFLLQKSNLETLMENEDASFRFTGSFDEGVANGPWQFQFGEYKTNSQSQVVDYQYRVLVSGQQEIGEGVLKDGNPDGDWTYTINQIKDSEVEKVLFKSSISFENGIPQQSFQIENDSSVLVGRFLRNGLAHDEWSFYATDVVEDTENWFFEDGLLQRIQTESNGVSQELPVFDASAPNYQTIPLNDRYFALLRAILNNDSGKSQIIHLLEQNIGYYTKMDGVLSHLNAPGIAANMKVRVPFYALDSLQKNTLEQIAAEYQTAAALSNAILKNSHLNIVKRTDPEALFFYQVTEKISEEFLGPLGTLAGYIEHDIVQFQEISTISGRLWPNGKPEKEIRVTGETGREQRTFSLPSSKEFGYEGNDLLSVAALGTYARMSLEYIRGSLSSRLTNEEQLQILNGLEEELIALNTTLEQQMDSLPETFPVRYKSAMTKMKRVADSALTTYASIEEPNAKLEYGQGAKTCLSHLNKLAVSVAELPKQQEEIRKKYTDAVWNPFMANVMEEEVKKRIVSAYKDVLIPYFITIITQELNCNNASTLNDQMEHTYQRMLELRDLDTKKLERKLRREKRPKEVLQLLHQQSTAKNQ</sequence>
<evidence type="ECO:0000313" key="2">
    <source>
        <dbReference type="EMBL" id="MFC4220216.1"/>
    </source>
</evidence>
<reference evidence="3" key="1">
    <citation type="journal article" date="2019" name="Int. J. Syst. Evol. Microbiol.">
        <title>The Global Catalogue of Microorganisms (GCM) 10K type strain sequencing project: providing services to taxonomists for standard genome sequencing and annotation.</title>
        <authorList>
            <consortium name="The Broad Institute Genomics Platform"/>
            <consortium name="The Broad Institute Genome Sequencing Center for Infectious Disease"/>
            <person name="Wu L."/>
            <person name="Ma J."/>
        </authorList>
    </citation>
    <scope>NUCLEOTIDE SEQUENCE [LARGE SCALE GENOMIC DNA]</scope>
    <source>
        <strain evidence="3">CGMCC 1.15774</strain>
    </source>
</reference>
<evidence type="ECO:0000313" key="3">
    <source>
        <dbReference type="Proteomes" id="UP001595841"/>
    </source>
</evidence>
<name>A0ABV8PNN3_9FLAO</name>
<comment type="caution">
    <text evidence="2">The sequence shown here is derived from an EMBL/GenBank/DDBJ whole genome shotgun (WGS) entry which is preliminary data.</text>
</comment>
<accession>A0ABV8PNN3</accession>
<proteinExistence type="predicted"/>
<protein>
    <submittedName>
        <fullName evidence="2">Uncharacterized protein</fullName>
    </submittedName>
</protein>
<feature type="coiled-coil region" evidence="1">
    <location>
        <begin position="450"/>
        <end position="477"/>
    </location>
</feature>
<keyword evidence="1" id="KW-0175">Coiled coil</keyword>
<dbReference type="EMBL" id="JBHSCL010000004">
    <property type="protein sequence ID" value="MFC4220216.1"/>
    <property type="molecule type" value="Genomic_DNA"/>
</dbReference>
<organism evidence="2 3">
    <name type="scientific">Flagellimonas marina</name>
    <dbReference type="NCBI Taxonomy" id="1775168"/>
    <lineage>
        <taxon>Bacteria</taxon>
        <taxon>Pseudomonadati</taxon>
        <taxon>Bacteroidota</taxon>
        <taxon>Flavobacteriia</taxon>
        <taxon>Flavobacteriales</taxon>
        <taxon>Flavobacteriaceae</taxon>
        <taxon>Flagellimonas</taxon>
    </lineage>
</organism>
<dbReference type="Proteomes" id="UP001595841">
    <property type="component" value="Unassembled WGS sequence"/>
</dbReference>
<dbReference type="RefSeq" id="WP_379763584.1">
    <property type="nucleotide sequence ID" value="NZ_JBHSCL010000004.1"/>
</dbReference>
<gene>
    <name evidence="2" type="ORF">ACFOWS_08730</name>
</gene>
<evidence type="ECO:0000256" key="1">
    <source>
        <dbReference type="SAM" id="Coils"/>
    </source>
</evidence>